<protein>
    <submittedName>
        <fullName evidence="2">Carboxymuconolactone decarboxylase family protein</fullName>
    </submittedName>
</protein>
<dbReference type="Gene3D" id="1.20.1290.10">
    <property type="entry name" value="AhpD-like"/>
    <property type="match status" value="1"/>
</dbReference>
<dbReference type="PANTHER" id="PTHR34846">
    <property type="entry name" value="4-CARBOXYMUCONOLACTONE DECARBOXYLASE FAMILY PROTEIN (AFU_ORTHOLOGUE AFUA_6G11590)"/>
    <property type="match status" value="1"/>
</dbReference>
<organism evidence="2 3">
    <name type="scientific">Microlunatus elymi</name>
    <dbReference type="NCBI Taxonomy" id="2596828"/>
    <lineage>
        <taxon>Bacteria</taxon>
        <taxon>Bacillati</taxon>
        <taxon>Actinomycetota</taxon>
        <taxon>Actinomycetes</taxon>
        <taxon>Propionibacteriales</taxon>
        <taxon>Propionibacteriaceae</taxon>
        <taxon>Microlunatus</taxon>
    </lineage>
</organism>
<dbReference type="NCBIfam" id="TIGR00778">
    <property type="entry name" value="ahpD_dom"/>
    <property type="match status" value="1"/>
</dbReference>
<keyword evidence="3" id="KW-1185">Reference proteome</keyword>
<dbReference type="KEGG" id="mik:FOE78_18810"/>
<proteinExistence type="predicted"/>
<dbReference type="PANTHER" id="PTHR34846:SF7">
    <property type="entry name" value="BLL7811 PROTEIN"/>
    <property type="match status" value="1"/>
</dbReference>
<dbReference type="OrthoDB" id="9801997at2"/>
<dbReference type="InterPro" id="IPR003779">
    <property type="entry name" value="CMD-like"/>
</dbReference>
<evidence type="ECO:0000313" key="3">
    <source>
        <dbReference type="Proteomes" id="UP000319263"/>
    </source>
</evidence>
<dbReference type="Pfam" id="PF02627">
    <property type="entry name" value="CMD"/>
    <property type="match status" value="1"/>
</dbReference>
<evidence type="ECO:0000313" key="2">
    <source>
        <dbReference type="EMBL" id="QDP98932.1"/>
    </source>
</evidence>
<name>A0A516Q6C1_9ACTN</name>
<gene>
    <name evidence="2" type="ORF">FOE78_18810</name>
</gene>
<sequence length="147" mass="16017">MKNPAGLVPEAAMQALITLGQGAEEYGVAPKILELTHLRVSQINGCAACLGYSMRNARTVGLTDSQLIQLAGWHESTLFSAPERAALDLAEHMTRMADTSDPVPDKIWDEASEHFGEKELAGLVVWIATANLYNRINVTTRQQPGSW</sequence>
<dbReference type="GO" id="GO:0051920">
    <property type="term" value="F:peroxiredoxin activity"/>
    <property type="evidence" value="ECO:0007669"/>
    <property type="project" value="InterPro"/>
</dbReference>
<dbReference type="EMBL" id="CP041692">
    <property type="protein sequence ID" value="QDP98932.1"/>
    <property type="molecule type" value="Genomic_DNA"/>
</dbReference>
<dbReference type="SUPFAM" id="SSF69118">
    <property type="entry name" value="AhpD-like"/>
    <property type="match status" value="1"/>
</dbReference>
<dbReference type="InterPro" id="IPR004675">
    <property type="entry name" value="AhpD_core"/>
</dbReference>
<dbReference type="Proteomes" id="UP000319263">
    <property type="component" value="Chromosome"/>
</dbReference>
<dbReference type="AlphaFoldDB" id="A0A516Q6C1"/>
<reference evidence="2 3" key="1">
    <citation type="submission" date="2019-07" db="EMBL/GenBank/DDBJ databases">
        <title>Microlunatus dokdonensis sp. nov. isolated from the rhizospheric soil of the wild plant Elymus tsukushiensis.</title>
        <authorList>
            <person name="Ghim S.-Y."/>
            <person name="Hwang Y.-J."/>
            <person name="Son J.-S."/>
            <person name="Shin J.-H."/>
        </authorList>
    </citation>
    <scope>NUCLEOTIDE SEQUENCE [LARGE SCALE GENOMIC DNA]</scope>
    <source>
        <strain evidence="2 3">KUDC0627</strain>
    </source>
</reference>
<feature type="domain" description="Carboxymuconolactone decarboxylase-like" evidence="1">
    <location>
        <begin position="12"/>
        <end position="91"/>
    </location>
</feature>
<accession>A0A516Q6C1</accession>
<evidence type="ECO:0000259" key="1">
    <source>
        <dbReference type="Pfam" id="PF02627"/>
    </source>
</evidence>
<dbReference type="InterPro" id="IPR029032">
    <property type="entry name" value="AhpD-like"/>
</dbReference>